<comment type="caution">
    <text evidence="7">The sequence shown here is derived from an EMBL/GenBank/DDBJ whole genome shotgun (WGS) entry which is preliminary data.</text>
</comment>
<dbReference type="PROSITE" id="PS50043">
    <property type="entry name" value="HTH_LUXR_2"/>
    <property type="match status" value="1"/>
</dbReference>
<dbReference type="PANTHER" id="PTHR44688">
    <property type="entry name" value="DNA-BINDING TRANSCRIPTIONAL ACTIVATOR DEVR_DOSR"/>
    <property type="match status" value="1"/>
</dbReference>
<keyword evidence="2" id="KW-0238">DNA-binding</keyword>
<dbReference type="InterPro" id="IPR001789">
    <property type="entry name" value="Sig_transdc_resp-reg_receiver"/>
</dbReference>
<keyword evidence="1" id="KW-0805">Transcription regulation</keyword>
<dbReference type="Gene3D" id="3.40.50.2300">
    <property type="match status" value="1"/>
</dbReference>
<dbReference type="PANTHER" id="PTHR44688:SF16">
    <property type="entry name" value="DNA-BINDING TRANSCRIPTIONAL ACTIVATOR DEVR_DOSR"/>
    <property type="match status" value="1"/>
</dbReference>
<dbReference type="PROSITE" id="PS50110">
    <property type="entry name" value="RESPONSE_REGULATORY"/>
    <property type="match status" value="1"/>
</dbReference>
<dbReference type="InterPro" id="IPR000792">
    <property type="entry name" value="Tscrpt_reg_LuxR_C"/>
</dbReference>
<evidence type="ECO:0000259" key="6">
    <source>
        <dbReference type="PROSITE" id="PS50110"/>
    </source>
</evidence>
<dbReference type="RefSeq" id="WP_243376985.1">
    <property type="nucleotide sequence ID" value="NZ_JAKZJU020000001.1"/>
</dbReference>
<keyword evidence="3" id="KW-0804">Transcription</keyword>
<dbReference type="CDD" id="cd06170">
    <property type="entry name" value="LuxR_C_like"/>
    <property type="match status" value="1"/>
</dbReference>
<feature type="domain" description="HTH luxR-type" evidence="5">
    <location>
        <begin position="135"/>
        <end position="200"/>
    </location>
</feature>
<dbReference type="InterPro" id="IPR016032">
    <property type="entry name" value="Sig_transdc_resp-reg_C-effctor"/>
</dbReference>
<dbReference type="SUPFAM" id="SSF46894">
    <property type="entry name" value="C-terminal effector domain of the bipartite response regulators"/>
    <property type="match status" value="1"/>
</dbReference>
<evidence type="ECO:0000313" key="7">
    <source>
        <dbReference type="EMBL" id="MDL2060167.1"/>
    </source>
</evidence>
<dbReference type="PRINTS" id="PR00038">
    <property type="entry name" value="HTHLUXR"/>
</dbReference>
<dbReference type="SMART" id="SM00448">
    <property type="entry name" value="REC"/>
    <property type="match status" value="1"/>
</dbReference>
<dbReference type="EMBL" id="JAKZJU020000001">
    <property type="protein sequence ID" value="MDL2060167.1"/>
    <property type="molecule type" value="Genomic_DNA"/>
</dbReference>
<keyword evidence="4" id="KW-0597">Phosphoprotein</keyword>
<evidence type="ECO:0000256" key="3">
    <source>
        <dbReference type="ARBA" id="ARBA00023163"/>
    </source>
</evidence>
<evidence type="ECO:0000256" key="2">
    <source>
        <dbReference type="ARBA" id="ARBA00023125"/>
    </source>
</evidence>
<proteinExistence type="predicted"/>
<accession>A0ABT7ISB7</accession>
<dbReference type="InterPro" id="IPR036388">
    <property type="entry name" value="WH-like_DNA-bd_sf"/>
</dbReference>
<feature type="modified residue" description="4-aspartylphosphate" evidence="4">
    <location>
        <position position="53"/>
    </location>
</feature>
<evidence type="ECO:0000313" key="8">
    <source>
        <dbReference type="Proteomes" id="UP001165481"/>
    </source>
</evidence>
<dbReference type="InterPro" id="IPR011006">
    <property type="entry name" value="CheY-like_superfamily"/>
</dbReference>
<dbReference type="SMART" id="SM00421">
    <property type="entry name" value="HTH_LUXR"/>
    <property type="match status" value="1"/>
</dbReference>
<reference evidence="7" key="1">
    <citation type="submission" date="2023-03" db="EMBL/GenBank/DDBJ databases">
        <title>Mesosutterella sp. nov. isolated from porcine feces.</title>
        <authorList>
            <person name="Yu S."/>
        </authorList>
    </citation>
    <scope>NUCLEOTIDE SEQUENCE</scope>
    <source>
        <strain evidence="7">AGMB02718</strain>
    </source>
</reference>
<feature type="domain" description="Response regulatory" evidence="6">
    <location>
        <begin position="4"/>
        <end position="118"/>
    </location>
</feature>
<protein>
    <submittedName>
        <fullName evidence="7">Response regulator</fullName>
    </submittedName>
</protein>
<organism evidence="7 8">
    <name type="scientific">Mesosutterella faecium</name>
    <dbReference type="NCBI Taxonomy" id="2925194"/>
    <lineage>
        <taxon>Bacteria</taxon>
        <taxon>Pseudomonadati</taxon>
        <taxon>Pseudomonadota</taxon>
        <taxon>Betaproteobacteria</taxon>
        <taxon>Burkholderiales</taxon>
        <taxon>Sutterellaceae</taxon>
        <taxon>Mesosutterella</taxon>
    </lineage>
</organism>
<dbReference type="Pfam" id="PF00072">
    <property type="entry name" value="Response_reg"/>
    <property type="match status" value="1"/>
</dbReference>
<sequence>MTALIRLVDDDPAVLDGLTFLLEGEGWEVKAYGSPGEFLREDAPSRPGCLILDINMPGTSGFDLQRVMNERGYRLPIIFLTGHGSIESAISAIRHGAVEFLEKTADNARILEAVRSAVGKSSSGFANLDVEPFEAKKRVAQLTERERSIALMVAAGLLNRQAAERLGISVRTVEAHRLTLFRKLGVKSAPELTTLLELAGEKIER</sequence>
<dbReference type="Gene3D" id="1.10.10.10">
    <property type="entry name" value="Winged helix-like DNA-binding domain superfamily/Winged helix DNA-binding domain"/>
    <property type="match status" value="1"/>
</dbReference>
<name>A0ABT7ISB7_9BURK</name>
<evidence type="ECO:0000256" key="4">
    <source>
        <dbReference type="PROSITE-ProRule" id="PRU00169"/>
    </source>
</evidence>
<dbReference type="Proteomes" id="UP001165481">
    <property type="component" value="Unassembled WGS sequence"/>
</dbReference>
<evidence type="ECO:0000256" key="1">
    <source>
        <dbReference type="ARBA" id="ARBA00023015"/>
    </source>
</evidence>
<gene>
    <name evidence="7" type="ORF">MUN46_009490</name>
</gene>
<dbReference type="SUPFAM" id="SSF52172">
    <property type="entry name" value="CheY-like"/>
    <property type="match status" value="1"/>
</dbReference>
<dbReference type="Pfam" id="PF00196">
    <property type="entry name" value="GerE"/>
    <property type="match status" value="1"/>
</dbReference>
<evidence type="ECO:0000259" key="5">
    <source>
        <dbReference type="PROSITE" id="PS50043"/>
    </source>
</evidence>
<keyword evidence="8" id="KW-1185">Reference proteome</keyword>